<dbReference type="Proteomes" id="UP000321571">
    <property type="component" value="Unassembled WGS sequence"/>
</dbReference>
<dbReference type="AlphaFoldDB" id="A0A5C8NM67"/>
<dbReference type="GO" id="GO:0008270">
    <property type="term" value="F:zinc ion binding"/>
    <property type="evidence" value="ECO:0007669"/>
    <property type="project" value="InterPro"/>
</dbReference>
<sequence>MPGEDYAESLRVVVGETGGLVAIPELPARGAHAAMVGRSLGLLDSLGADLQPAGWRLVDHEGRDQRRARSLLAQDLDVVEEQLQEHDGVVKQQVAGPWTLAALVERPRGDKVLGDHGARRELAESLAEGLRAHVADLHRRVPHAELVVQVDEPMLPSVLAAAVPTASGFGRHRSVDAPEADALLRLLTTAITDGGARPVTHCCAPDVPVALLAGAGFTALSFDLTLAAPADVWAEALEAGVDLWPGAVPSVDGQASERDVRQRVEAFFARLGFDAEGLADRLVVTPSCGLAGASPAWARTALTLAERASAA</sequence>
<evidence type="ECO:0000313" key="3">
    <source>
        <dbReference type="Proteomes" id="UP000321571"/>
    </source>
</evidence>
<comment type="caution">
    <text evidence="2">The sequence shown here is derived from an EMBL/GenBank/DDBJ whole genome shotgun (WGS) entry which is preliminary data.</text>
</comment>
<dbReference type="InterPro" id="IPR038071">
    <property type="entry name" value="UROD/MetE-like_sf"/>
</dbReference>
<proteinExistence type="predicted"/>
<evidence type="ECO:0000313" key="2">
    <source>
        <dbReference type="EMBL" id="TXL61563.1"/>
    </source>
</evidence>
<feature type="domain" description="Cobalamin-independent methionine synthase MetE C-terminal/archaeal" evidence="1">
    <location>
        <begin position="89"/>
        <end position="308"/>
    </location>
</feature>
<evidence type="ECO:0000259" key="1">
    <source>
        <dbReference type="Pfam" id="PF01717"/>
    </source>
</evidence>
<gene>
    <name evidence="2" type="ORF">FHP06_07140</name>
</gene>
<dbReference type="GO" id="GO:0003871">
    <property type="term" value="F:5-methyltetrahydropteroyltriglutamate-homocysteine S-methyltransferase activity"/>
    <property type="evidence" value="ECO:0007669"/>
    <property type="project" value="InterPro"/>
</dbReference>
<name>A0A5C8NM67_9ACTN</name>
<protein>
    <submittedName>
        <fullName evidence="2">Methionine synthase</fullName>
    </submittedName>
</protein>
<accession>A0A5C8NM67</accession>
<organism evidence="2 3">
    <name type="scientific">Aeromicrobium terrae</name>
    <dbReference type="NCBI Taxonomy" id="2498846"/>
    <lineage>
        <taxon>Bacteria</taxon>
        <taxon>Bacillati</taxon>
        <taxon>Actinomycetota</taxon>
        <taxon>Actinomycetes</taxon>
        <taxon>Propionibacteriales</taxon>
        <taxon>Nocardioidaceae</taxon>
        <taxon>Aeromicrobium</taxon>
    </lineage>
</organism>
<dbReference type="SUPFAM" id="SSF51726">
    <property type="entry name" value="UROD/MetE-like"/>
    <property type="match status" value="1"/>
</dbReference>
<keyword evidence="3" id="KW-1185">Reference proteome</keyword>
<dbReference type="EMBL" id="VDUX01000003">
    <property type="protein sequence ID" value="TXL61563.1"/>
    <property type="molecule type" value="Genomic_DNA"/>
</dbReference>
<reference evidence="2 3" key="1">
    <citation type="submission" date="2019-06" db="EMBL/GenBank/DDBJ databases">
        <title>Aeromicrobium sp. nov., isolated from a maize field.</title>
        <authorList>
            <person name="Lin S.-Y."/>
            <person name="Tsai C.-F."/>
            <person name="Young C.-C."/>
        </authorList>
    </citation>
    <scope>NUCLEOTIDE SEQUENCE [LARGE SCALE GENOMIC DNA]</scope>
    <source>
        <strain evidence="2 3">CC-CFT486</strain>
    </source>
</reference>
<dbReference type="OrthoDB" id="5242426at2"/>
<dbReference type="InterPro" id="IPR002629">
    <property type="entry name" value="Met_Synth_C/arc"/>
</dbReference>
<dbReference type="Pfam" id="PF01717">
    <property type="entry name" value="Meth_synt_2"/>
    <property type="match status" value="1"/>
</dbReference>
<dbReference type="GO" id="GO:0009086">
    <property type="term" value="P:methionine biosynthetic process"/>
    <property type="evidence" value="ECO:0007669"/>
    <property type="project" value="InterPro"/>
</dbReference>
<dbReference type="Gene3D" id="3.20.20.210">
    <property type="match status" value="1"/>
</dbReference>